<organism evidence="1 2">
    <name type="scientific">Nonomuraea salmonea</name>
    <dbReference type="NCBI Taxonomy" id="46181"/>
    <lineage>
        <taxon>Bacteria</taxon>
        <taxon>Bacillati</taxon>
        <taxon>Actinomycetota</taxon>
        <taxon>Actinomycetes</taxon>
        <taxon>Streptosporangiales</taxon>
        <taxon>Streptosporangiaceae</taxon>
        <taxon>Nonomuraea</taxon>
    </lineage>
</organism>
<keyword evidence="2" id="KW-1185">Reference proteome</keyword>
<dbReference type="RefSeq" id="WP_364368386.1">
    <property type="nucleotide sequence ID" value="NZ_JBHMCF010000040.1"/>
</dbReference>
<sequence length="48" mass="4835">MSVLSLLSGSSSASLSMRYALVAVVMGSIMTTKGVDRADDHDTAAGAC</sequence>
<comment type="caution">
    <text evidence="1">The sequence shown here is derived from an EMBL/GenBank/DDBJ whole genome shotgun (WGS) entry which is preliminary data.</text>
</comment>
<gene>
    <name evidence="1" type="ORF">ACFFR3_35950</name>
</gene>
<evidence type="ECO:0000313" key="2">
    <source>
        <dbReference type="Proteomes" id="UP001589568"/>
    </source>
</evidence>
<reference evidence="1 2" key="1">
    <citation type="submission" date="2024-09" db="EMBL/GenBank/DDBJ databases">
        <authorList>
            <person name="Sun Q."/>
            <person name="Mori K."/>
        </authorList>
    </citation>
    <scope>NUCLEOTIDE SEQUENCE [LARGE SCALE GENOMIC DNA]</scope>
    <source>
        <strain evidence="1 2">JCM 3324</strain>
    </source>
</reference>
<accession>A0ABV5NX70</accession>
<evidence type="ECO:0000313" key="1">
    <source>
        <dbReference type="EMBL" id="MFB9474918.1"/>
    </source>
</evidence>
<protein>
    <submittedName>
        <fullName evidence="1">Uncharacterized protein</fullName>
    </submittedName>
</protein>
<dbReference type="Proteomes" id="UP001589568">
    <property type="component" value="Unassembled WGS sequence"/>
</dbReference>
<name>A0ABV5NX70_9ACTN</name>
<proteinExistence type="predicted"/>
<dbReference type="EMBL" id="JBHMCF010000040">
    <property type="protein sequence ID" value="MFB9474918.1"/>
    <property type="molecule type" value="Genomic_DNA"/>
</dbReference>